<dbReference type="EMBL" id="JAABFR010002017">
    <property type="protein sequence ID" value="MBD4339095.1"/>
    <property type="molecule type" value="Genomic_DNA"/>
</dbReference>
<dbReference type="AlphaFoldDB" id="A0A8I0H9U5"/>
<gene>
    <name evidence="1" type="ORF">GUH15_24185</name>
</gene>
<comment type="caution">
    <text evidence="1">The sequence shown here is derived from an EMBL/GenBank/DDBJ whole genome shotgun (WGS) entry which is preliminary data.</text>
</comment>
<feature type="non-terminal residue" evidence="1">
    <location>
        <position position="1"/>
    </location>
</feature>
<proteinExistence type="predicted"/>
<evidence type="ECO:0000313" key="2">
    <source>
        <dbReference type="Proteomes" id="UP000653002"/>
    </source>
</evidence>
<sequence>ALHAEGDAGYLQRVLSFGQTVAVRQFVLRAGSRGKEQCGCGEKYLDGMSFLHIVMFFICFRFVLPPPAKAAVAP</sequence>
<dbReference type="Proteomes" id="UP000653002">
    <property type="component" value="Unassembled WGS sequence"/>
</dbReference>
<organism evidence="1 2">
    <name type="scientific">Xanthomonas citri pv. citri</name>
    <dbReference type="NCBI Taxonomy" id="611301"/>
    <lineage>
        <taxon>Bacteria</taxon>
        <taxon>Pseudomonadati</taxon>
        <taxon>Pseudomonadota</taxon>
        <taxon>Gammaproteobacteria</taxon>
        <taxon>Lysobacterales</taxon>
        <taxon>Lysobacteraceae</taxon>
        <taxon>Xanthomonas</taxon>
    </lineage>
</organism>
<name>A0A8I0H9U5_XANCI</name>
<protein>
    <submittedName>
        <fullName evidence="1">Uncharacterized protein</fullName>
    </submittedName>
</protein>
<accession>A0A8I0H9U5</accession>
<reference evidence="1" key="1">
    <citation type="submission" date="2020-01" db="EMBL/GenBank/DDBJ databases">
        <authorList>
            <person name="Richard D."/>
        </authorList>
    </citation>
    <scope>NUCLEOTIDE SEQUENCE</scope>
    <source>
        <strain evidence="1">JP541</strain>
    </source>
</reference>
<evidence type="ECO:0000313" key="1">
    <source>
        <dbReference type="EMBL" id="MBD4339095.1"/>
    </source>
</evidence>